<evidence type="ECO:0008006" key="3">
    <source>
        <dbReference type="Google" id="ProtNLM"/>
    </source>
</evidence>
<gene>
    <name evidence="1" type="ORF">SAMN05421642_104110</name>
</gene>
<accession>A0A239G886</accession>
<keyword evidence="2" id="KW-1185">Reference proteome</keyword>
<protein>
    <recommendedName>
        <fullName evidence="3">ANTAR domain-containing protein</fullName>
    </recommendedName>
</protein>
<evidence type="ECO:0000313" key="1">
    <source>
        <dbReference type="EMBL" id="SNS65377.1"/>
    </source>
</evidence>
<evidence type="ECO:0000313" key="2">
    <source>
        <dbReference type="Proteomes" id="UP000198327"/>
    </source>
</evidence>
<dbReference type="Proteomes" id="UP000198327">
    <property type="component" value="Unassembled WGS sequence"/>
</dbReference>
<dbReference type="EMBL" id="FZOW01000004">
    <property type="protein sequence ID" value="SNS65377.1"/>
    <property type="molecule type" value="Genomic_DNA"/>
</dbReference>
<name>A0A239G886_9NOCA</name>
<reference evidence="2" key="1">
    <citation type="submission" date="2017-06" db="EMBL/GenBank/DDBJ databases">
        <authorList>
            <person name="Varghese N."/>
            <person name="Submissions S."/>
        </authorList>
    </citation>
    <scope>NUCLEOTIDE SEQUENCE [LARGE SCALE GENOMIC DNA]</scope>
    <source>
        <strain evidence="2">JCM 23211</strain>
    </source>
</reference>
<sequence length="90" mass="9625">MSDSQRTQIDIGVGILVGLCGYSPDEAFAELTAFAHRHKVGLISTTKALTLLAQTAPTTAGIENSATEAARLRWHSILQRADPQIIEHAA</sequence>
<organism evidence="1 2">
    <name type="scientific">Rhodococcoides kyotonense</name>
    <dbReference type="NCBI Taxonomy" id="398843"/>
    <lineage>
        <taxon>Bacteria</taxon>
        <taxon>Bacillati</taxon>
        <taxon>Actinomycetota</taxon>
        <taxon>Actinomycetes</taxon>
        <taxon>Mycobacteriales</taxon>
        <taxon>Nocardiaceae</taxon>
        <taxon>Rhodococcoides</taxon>
    </lineage>
</organism>
<proteinExistence type="predicted"/>
<dbReference type="AlphaFoldDB" id="A0A239G886"/>
<dbReference type="RefSeq" id="WP_089244964.1">
    <property type="nucleotide sequence ID" value="NZ_FZOW01000004.1"/>
</dbReference>